<dbReference type="SMART" id="SM00346">
    <property type="entry name" value="HTH_ICLR"/>
    <property type="match status" value="1"/>
</dbReference>
<dbReference type="InterPro" id="IPR036388">
    <property type="entry name" value="WH-like_DNA-bd_sf"/>
</dbReference>
<dbReference type="SUPFAM" id="SSF55781">
    <property type="entry name" value="GAF domain-like"/>
    <property type="match status" value="1"/>
</dbReference>
<keyword evidence="1" id="KW-0805">Transcription regulation</keyword>
<dbReference type="InterPro" id="IPR029016">
    <property type="entry name" value="GAF-like_dom_sf"/>
</dbReference>
<evidence type="ECO:0000256" key="1">
    <source>
        <dbReference type="ARBA" id="ARBA00023015"/>
    </source>
</evidence>
<name>A0ABP5QF48_9MICO</name>
<feature type="domain" description="IclR-ED" evidence="6">
    <location>
        <begin position="58"/>
        <end position="269"/>
    </location>
</feature>
<gene>
    <name evidence="7" type="ORF">GCM10009851_18660</name>
</gene>
<dbReference type="InterPro" id="IPR036390">
    <property type="entry name" value="WH_DNA-bd_sf"/>
</dbReference>
<organism evidence="7 8">
    <name type="scientific">Herbiconiux moechotypicola</name>
    <dbReference type="NCBI Taxonomy" id="637393"/>
    <lineage>
        <taxon>Bacteria</taxon>
        <taxon>Bacillati</taxon>
        <taxon>Actinomycetota</taxon>
        <taxon>Actinomycetes</taxon>
        <taxon>Micrococcales</taxon>
        <taxon>Microbacteriaceae</taxon>
        <taxon>Herbiconiux</taxon>
    </lineage>
</organism>
<dbReference type="InterPro" id="IPR050707">
    <property type="entry name" value="HTH_MetabolicPath_Reg"/>
</dbReference>
<dbReference type="InterPro" id="IPR005471">
    <property type="entry name" value="Tscrpt_reg_IclR_N"/>
</dbReference>
<dbReference type="Gene3D" id="3.30.450.40">
    <property type="match status" value="1"/>
</dbReference>
<evidence type="ECO:0000256" key="2">
    <source>
        <dbReference type="ARBA" id="ARBA00023125"/>
    </source>
</evidence>
<reference evidence="8" key="1">
    <citation type="journal article" date="2019" name="Int. J. Syst. Evol. Microbiol.">
        <title>The Global Catalogue of Microorganisms (GCM) 10K type strain sequencing project: providing services to taxonomists for standard genome sequencing and annotation.</title>
        <authorList>
            <consortium name="The Broad Institute Genomics Platform"/>
            <consortium name="The Broad Institute Genome Sequencing Center for Infectious Disease"/>
            <person name="Wu L."/>
            <person name="Ma J."/>
        </authorList>
    </citation>
    <scope>NUCLEOTIDE SEQUENCE [LARGE SCALE GENOMIC DNA]</scope>
    <source>
        <strain evidence="8">JCM 16117</strain>
    </source>
</reference>
<evidence type="ECO:0008006" key="9">
    <source>
        <dbReference type="Google" id="ProtNLM"/>
    </source>
</evidence>
<protein>
    <recommendedName>
        <fullName evidence="9">IclR family transcriptional regulator</fullName>
    </recommendedName>
</protein>
<dbReference type="EMBL" id="BAAAQY010000005">
    <property type="protein sequence ID" value="GAA2233935.1"/>
    <property type="molecule type" value="Genomic_DNA"/>
</dbReference>
<dbReference type="InterPro" id="IPR014757">
    <property type="entry name" value="Tscrpt_reg_IclR_C"/>
</dbReference>
<evidence type="ECO:0000313" key="8">
    <source>
        <dbReference type="Proteomes" id="UP001500929"/>
    </source>
</evidence>
<evidence type="ECO:0000256" key="4">
    <source>
        <dbReference type="SAM" id="MobiDB-lite"/>
    </source>
</evidence>
<evidence type="ECO:0000313" key="7">
    <source>
        <dbReference type="EMBL" id="GAA2233935.1"/>
    </source>
</evidence>
<dbReference type="PANTHER" id="PTHR30136">
    <property type="entry name" value="HELIX-TURN-HELIX TRANSCRIPTIONAL REGULATOR, ICLR FAMILY"/>
    <property type="match status" value="1"/>
</dbReference>
<comment type="caution">
    <text evidence="7">The sequence shown here is derived from an EMBL/GenBank/DDBJ whole genome shotgun (WGS) entry which is preliminary data.</text>
</comment>
<dbReference type="PANTHER" id="PTHR30136:SF35">
    <property type="entry name" value="HTH-TYPE TRANSCRIPTIONAL REGULATOR RV1719"/>
    <property type="match status" value="1"/>
</dbReference>
<dbReference type="PROSITE" id="PS51078">
    <property type="entry name" value="ICLR_ED"/>
    <property type="match status" value="1"/>
</dbReference>
<dbReference type="Pfam" id="PF09339">
    <property type="entry name" value="HTH_IclR"/>
    <property type="match status" value="1"/>
</dbReference>
<dbReference type="SUPFAM" id="SSF46785">
    <property type="entry name" value="Winged helix' DNA-binding domain"/>
    <property type="match status" value="1"/>
</dbReference>
<dbReference type="PROSITE" id="PS51077">
    <property type="entry name" value="HTH_ICLR"/>
    <property type="match status" value="1"/>
</dbReference>
<feature type="compositionally biased region" description="Low complexity" evidence="4">
    <location>
        <begin position="259"/>
        <end position="269"/>
    </location>
</feature>
<evidence type="ECO:0000259" key="5">
    <source>
        <dbReference type="PROSITE" id="PS51077"/>
    </source>
</evidence>
<proteinExistence type="predicted"/>
<dbReference type="Gene3D" id="1.10.10.10">
    <property type="entry name" value="Winged helix-like DNA-binding domain superfamily/Winged helix DNA-binding domain"/>
    <property type="match status" value="1"/>
</dbReference>
<accession>A0ABP5QF48</accession>
<feature type="domain" description="HTH iclR-type" evidence="5">
    <location>
        <begin position="23"/>
        <end position="85"/>
    </location>
</feature>
<evidence type="ECO:0000259" key="6">
    <source>
        <dbReference type="PROSITE" id="PS51078"/>
    </source>
</evidence>
<keyword evidence="8" id="KW-1185">Reference proteome</keyword>
<dbReference type="Proteomes" id="UP001500929">
    <property type="component" value="Unassembled WGS sequence"/>
</dbReference>
<feature type="region of interest" description="Disordered" evidence="4">
    <location>
        <begin position="246"/>
        <end position="269"/>
    </location>
</feature>
<keyword evidence="2" id="KW-0238">DNA-binding</keyword>
<keyword evidence="3" id="KW-0804">Transcription</keyword>
<evidence type="ECO:0000256" key="3">
    <source>
        <dbReference type="ARBA" id="ARBA00023163"/>
    </source>
</evidence>
<dbReference type="RefSeq" id="WP_259479348.1">
    <property type="nucleotide sequence ID" value="NZ_BAAAQY010000005.1"/>
</dbReference>
<sequence>MTGEAQPLSTPPSAPADLRARQPKAVHSALAVLEEVARCGAGVTAQQVSENLGMPRATTYRLINLLVQDEYLVRMPDLRGFTLGRKVVELAHLVAPVAPPQAAVAVVDELRAGIRGGVHLVRYEGDRMRVVDVDPDFPLSDSRRLTAELDTSAMGRLLVAELLEQGAPLPPEVRPIVRQSPERLESIRRGVALEGRAWQVDAFTPGFGCLALPIRGPRGELVASLTLSAPRIRIEQPGPVLDQLLDGTRRLAPPPPLTAPRIPLLPRIE</sequence>